<evidence type="ECO:0000313" key="3">
    <source>
        <dbReference type="EMBL" id="CAB0033878.1"/>
    </source>
</evidence>
<feature type="compositionally biased region" description="Basic and acidic residues" evidence="1">
    <location>
        <begin position="181"/>
        <end position="193"/>
    </location>
</feature>
<dbReference type="Proteomes" id="UP000479190">
    <property type="component" value="Unassembled WGS sequence"/>
</dbReference>
<feature type="compositionally biased region" description="Pro residues" evidence="1">
    <location>
        <begin position="437"/>
        <end position="453"/>
    </location>
</feature>
<keyword evidence="4" id="KW-1185">Reference proteome</keyword>
<dbReference type="PANTHER" id="PTHR19446">
    <property type="entry name" value="REVERSE TRANSCRIPTASES"/>
    <property type="match status" value="1"/>
</dbReference>
<feature type="compositionally biased region" description="Low complexity" evidence="1">
    <location>
        <begin position="418"/>
        <end position="430"/>
    </location>
</feature>
<feature type="region of interest" description="Disordered" evidence="1">
    <location>
        <begin position="171"/>
        <end position="241"/>
    </location>
</feature>
<feature type="region of interest" description="Disordered" evidence="1">
    <location>
        <begin position="415"/>
        <end position="488"/>
    </location>
</feature>
<accession>A0A6H5I9L0</accession>
<proteinExistence type="predicted"/>
<dbReference type="Pfam" id="PF00078">
    <property type="entry name" value="RVT_1"/>
    <property type="match status" value="1"/>
</dbReference>
<evidence type="ECO:0000259" key="2">
    <source>
        <dbReference type="Pfam" id="PF00078"/>
    </source>
</evidence>
<sequence>MSVFTSAEVDRYYELADNGQNLVKKVILIFGIKGACTTKELSCLKIEDVDDNHTELLVRIPKNTDERKFIIDDLPVPLKATSSPKADYQASSQQVVCPTCGPKKKKKEKGFELLSKTNLRPSLMPDDRKRKAGTPVPREKIKLPKNSLLGVTKNPVAPTNKSLLRQTRLRIGSAPAELESTENREAEAEHEEPAVTAAAVKEDEQSTLETSDELLDAGSRENPVDDPVGSATPQRHSSGEPIALVVPQQLPLEEPPHVEPNEGGGPPQVPPRHHHAMANAFNFEDLTRALMNVRPKPPTFSGLDHEDPEKYIKKCRTFITAQRLTGEQQVETLQEGLLGEARKWWQPYSEMGFDFEKYSQLLQNKWSSANGRASLLAKLYGVKQGANESTAAFLQQKYLLYQRLRPTDPEQEKLVMVSPRSLPASPSSSPGAGAELDPPPSPPFPHAPVPDPTCPARLLSVAEDPASQSAARQRANPEGARRPNPERNAQRELVAELRAITSSDQLEEVVGRVNTFLSRLTWRREPAPRRRRNVPQRPVDRTTEAKRLQRLYRLNKKRAAQQILAGPNGTCEVNIANTERFFTNLAAHRVGGEEWPNVFDRPGPTPDSTEHLCRPIGIGEVHACLGRRANSSPGLDGVTYADLKKADPGSRVLAALFDAVWRTEGVPSCWSESNTILPYKKGDPGDISNWRPISFADTVPKLFAAVLADRVKEWAVTNAVYSKSQKGLLQFEGCFEHNFILQEIRRDAKDRKREVVVACMPLKVRNVISSLYADMRTKVQGASGSTNPIRIRSGVRQMCPLSPDVFNLTLEVVLRCMANTGEGYTFGDVRFNNFAYTDDMALVCDSMGGMRRLLEAAELGATAVGLKFNVVKCATLHIVDDQVQRSSLSIQGQLIPVQDAADAYDHLGIPTGYQVKQTPVNTIRGLLDDAHSIHTSLLAPWQKLDAVSTLLLPRLDFIMQGGKVEKGYLSEADKILKKLARQWLSLPQRASAELIFLPPSQGGGGLIPLADLYDLYTVVHAYRILYCAAMPRDEIHRRIHIVDVCMPFENRLVAFTEAREDKRTKYAALAEQLRGQGCTIDVDAFVVGALGGWDGRNEAVLNRLGVSSRYAAMMRRFMVIDTIRWGRDIYVEHLSGERQYRQAQ</sequence>
<feature type="domain" description="Reverse transcriptase" evidence="2">
    <location>
        <begin position="683"/>
        <end position="884"/>
    </location>
</feature>
<protein>
    <recommendedName>
        <fullName evidence="2">Reverse transcriptase domain-containing protein</fullName>
    </recommendedName>
</protein>
<dbReference type="InterPro" id="IPR000477">
    <property type="entry name" value="RT_dom"/>
</dbReference>
<feature type="compositionally biased region" description="Basic and acidic residues" evidence="1">
    <location>
        <begin position="479"/>
        <end position="488"/>
    </location>
</feature>
<dbReference type="EMBL" id="CADCXV010000728">
    <property type="protein sequence ID" value="CAB0033878.1"/>
    <property type="molecule type" value="Genomic_DNA"/>
</dbReference>
<dbReference type="OrthoDB" id="7699271at2759"/>
<name>A0A6H5I9L0_9HYME</name>
<evidence type="ECO:0000313" key="4">
    <source>
        <dbReference type="Proteomes" id="UP000479190"/>
    </source>
</evidence>
<evidence type="ECO:0000256" key="1">
    <source>
        <dbReference type="SAM" id="MobiDB-lite"/>
    </source>
</evidence>
<feature type="region of interest" description="Disordered" evidence="1">
    <location>
        <begin position="253"/>
        <end position="274"/>
    </location>
</feature>
<dbReference type="AlphaFoldDB" id="A0A6H5I9L0"/>
<reference evidence="3 4" key="1">
    <citation type="submission" date="2020-02" db="EMBL/GenBank/DDBJ databases">
        <authorList>
            <person name="Ferguson B K."/>
        </authorList>
    </citation>
    <scope>NUCLEOTIDE SEQUENCE [LARGE SCALE GENOMIC DNA]</scope>
</reference>
<gene>
    <name evidence="3" type="ORF">TBRA_LOCUS5776</name>
</gene>
<dbReference type="CDD" id="cd01650">
    <property type="entry name" value="RT_nLTR_like"/>
    <property type="match status" value="1"/>
</dbReference>
<organism evidence="3 4">
    <name type="scientific">Trichogramma brassicae</name>
    <dbReference type="NCBI Taxonomy" id="86971"/>
    <lineage>
        <taxon>Eukaryota</taxon>
        <taxon>Metazoa</taxon>
        <taxon>Ecdysozoa</taxon>
        <taxon>Arthropoda</taxon>
        <taxon>Hexapoda</taxon>
        <taxon>Insecta</taxon>
        <taxon>Pterygota</taxon>
        <taxon>Neoptera</taxon>
        <taxon>Endopterygota</taxon>
        <taxon>Hymenoptera</taxon>
        <taxon>Apocrita</taxon>
        <taxon>Proctotrupomorpha</taxon>
        <taxon>Chalcidoidea</taxon>
        <taxon>Trichogrammatidae</taxon>
        <taxon>Trichogramma</taxon>
    </lineage>
</organism>